<keyword evidence="1" id="KW-1133">Transmembrane helix</keyword>
<dbReference type="AlphaFoldDB" id="A0A9D1AEW9"/>
<gene>
    <name evidence="2" type="ORF">IAB90_00760</name>
</gene>
<name>A0A9D1AEW9_9FIRM</name>
<organism evidence="2 3">
    <name type="scientific">Candidatus Coproplasma stercoripullorum</name>
    <dbReference type="NCBI Taxonomy" id="2840751"/>
    <lineage>
        <taxon>Bacteria</taxon>
        <taxon>Bacillati</taxon>
        <taxon>Bacillota</taxon>
        <taxon>Clostridia</taxon>
        <taxon>Eubacteriales</taxon>
        <taxon>Candidatus Coproplasma</taxon>
    </lineage>
</organism>
<reference evidence="2" key="1">
    <citation type="submission" date="2020-10" db="EMBL/GenBank/DDBJ databases">
        <authorList>
            <person name="Gilroy R."/>
        </authorList>
    </citation>
    <scope>NUCLEOTIDE SEQUENCE</scope>
    <source>
        <strain evidence="2">ChiW25-3613</strain>
    </source>
</reference>
<dbReference type="Proteomes" id="UP000824179">
    <property type="component" value="Unassembled WGS sequence"/>
</dbReference>
<comment type="caution">
    <text evidence="2">The sequence shown here is derived from an EMBL/GenBank/DDBJ whole genome shotgun (WGS) entry which is preliminary data.</text>
</comment>
<evidence type="ECO:0000256" key="1">
    <source>
        <dbReference type="SAM" id="Phobius"/>
    </source>
</evidence>
<proteinExistence type="predicted"/>
<sequence>MEKNRNNKKKLLIITLSILIAIILIISIIVIIFTVRNSGEYSYEKVIEYMAGAENIENGIESDDVRFTVEVQASEDRTTADICFTVEYKNTPKERYYDILALQWDTNFLVKHESSDDFNGDLIFPAKLSYTRASDGEKIEIEYTGSKTDGNLYFNSIERYFAFRYPLPKEDLTNLTFTAKLTLVAGSADATAFSTISTFMHQTRDGVFEWSKLRPEGYPVGWRYYTSQYVRDPGYDVVLSIPTIGYLN</sequence>
<feature type="transmembrane region" description="Helical" evidence="1">
    <location>
        <begin position="12"/>
        <end position="35"/>
    </location>
</feature>
<keyword evidence="1" id="KW-0472">Membrane</keyword>
<accession>A0A9D1AEW9</accession>
<keyword evidence="1" id="KW-0812">Transmembrane</keyword>
<protein>
    <submittedName>
        <fullName evidence="2">Uncharacterized protein</fullName>
    </submittedName>
</protein>
<dbReference type="EMBL" id="DVHB01000017">
    <property type="protein sequence ID" value="HIR38892.1"/>
    <property type="molecule type" value="Genomic_DNA"/>
</dbReference>
<evidence type="ECO:0000313" key="2">
    <source>
        <dbReference type="EMBL" id="HIR38892.1"/>
    </source>
</evidence>
<evidence type="ECO:0000313" key="3">
    <source>
        <dbReference type="Proteomes" id="UP000824179"/>
    </source>
</evidence>
<reference evidence="2" key="2">
    <citation type="journal article" date="2021" name="PeerJ">
        <title>Extensive microbial diversity within the chicken gut microbiome revealed by metagenomics and culture.</title>
        <authorList>
            <person name="Gilroy R."/>
            <person name="Ravi A."/>
            <person name="Getino M."/>
            <person name="Pursley I."/>
            <person name="Horton D.L."/>
            <person name="Alikhan N.F."/>
            <person name="Baker D."/>
            <person name="Gharbi K."/>
            <person name="Hall N."/>
            <person name="Watson M."/>
            <person name="Adriaenssens E.M."/>
            <person name="Foster-Nyarko E."/>
            <person name="Jarju S."/>
            <person name="Secka A."/>
            <person name="Antonio M."/>
            <person name="Oren A."/>
            <person name="Chaudhuri R.R."/>
            <person name="La Ragione R."/>
            <person name="Hildebrand F."/>
            <person name="Pallen M.J."/>
        </authorList>
    </citation>
    <scope>NUCLEOTIDE SEQUENCE</scope>
    <source>
        <strain evidence="2">ChiW25-3613</strain>
    </source>
</reference>